<feature type="transmembrane region" description="Helical" evidence="2">
    <location>
        <begin position="12"/>
        <end position="35"/>
    </location>
</feature>
<name>A0ABD5XN66_9EURY</name>
<dbReference type="Proteomes" id="UP001596368">
    <property type="component" value="Unassembled WGS sequence"/>
</dbReference>
<keyword evidence="2" id="KW-0472">Membrane</keyword>
<evidence type="ECO:0000256" key="2">
    <source>
        <dbReference type="SAM" id="Phobius"/>
    </source>
</evidence>
<keyword evidence="2" id="KW-0812">Transmembrane</keyword>
<evidence type="ECO:0000313" key="4">
    <source>
        <dbReference type="Proteomes" id="UP001596368"/>
    </source>
</evidence>
<feature type="transmembrane region" description="Helical" evidence="2">
    <location>
        <begin position="94"/>
        <end position="127"/>
    </location>
</feature>
<reference evidence="3 4" key="1">
    <citation type="journal article" date="2019" name="Int. J. Syst. Evol. Microbiol.">
        <title>The Global Catalogue of Microorganisms (GCM) 10K type strain sequencing project: providing services to taxonomists for standard genome sequencing and annotation.</title>
        <authorList>
            <consortium name="The Broad Institute Genomics Platform"/>
            <consortium name="The Broad Institute Genome Sequencing Center for Infectious Disease"/>
            <person name="Wu L."/>
            <person name="Ma J."/>
        </authorList>
    </citation>
    <scope>NUCLEOTIDE SEQUENCE [LARGE SCALE GENOMIC DNA]</scope>
    <source>
        <strain evidence="3 4">DT92</strain>
    </source>
</reference>
<feature type="compositionally biased region" description="Low complexity" evidence="1">
    <location>
        <begin position="192"/>
        <end position="203"/>
    </location>
</feature>
<protein>
    <submittedName>
        <fullName evidence="3">Uncharacterized protein</fullName>
    </submittedName>
</protein>
<dbReference type="AlphaFoldDB" id="A0ABD5XN66"/>
<proteinExistence type="predicted"/>
<dbReference type="EMBL" id="JBHSZG010000001">
    <property type="protein sequence ID" value="MFC7136612.1"/>
    <property type="molecule type" value="Genomic_DNA"/>
</dbReference>
<organism evidence="3 4">
    <name type="scientific">Halobaculum litoreum</name>
    <dbReference type="NCBI Taxonomy" id="3031998"/>
    <lineage>
        <taxon>Archaea</taxon>
        <taxon>Methanobacteriati</taxon>
        <taxon>Methanobacteriota</taxon>
        <taxon>Stenosarchaea group</taxon>
        <taxon>Halobacteria</taxon>
        <taxon>Halobacteriales</taxon>
        <taxon>Haloferacaceae</taxon>
        <taxon>Halobaculum</taxon>
    </lineage>
</organism>
<feature type="transmembrane region" description="Helical" evidence="2">
    <location>
        <begin position="61"/>
        <end position="82"/>
    </location>
</feature>
<feature type="region of interest" description="Disordered" evidence="1">
    <location>
        <begin position="180"/>
        <end position="209"/>
    </location>
</feature>
<gene>
    <name evidence="3" type="ORF">ACFQRB_09065</name>
</gene>
<evidence type="ECO:0000313" key="3">
    <source>
        <dbReference type="EMBL" id="MFC7136612.1"/>
    </source>
</evidence>
<accession>A0ABD5XN66</accession>
<keyword evidence="2" id="KW-1133">Transmembrane helix</keyword>
<feature type="region of interest" description="Disordered" evidence="1">
    <location>
        <begin position="145"/>
        <end position="164"/>
    </location>
</feature>
<keyword evidence="4" id="KW-1185">Reference proteome</keyword>
<comment type="caution">
    <text evidence="3">The sequence shown here is derived from an EMBL/GenBank/DDBJ whole genome shotgun (WGS) entry which is preliminary data.</text>
</comment>
<sequence>MSRYLRATLSAPGVRAGAAGGLVTAASALVGYVLVPTLDAGGALRDGWWLGFETLLAGDPAYAAGVLFVPAAVTTCLGVGAARRRGASRRRAALAVGGGTVAVAALAALATFLSGVLFVAVTVALAAGTTVEGCWRSSRWPCSASRSSASSVSSPPSSSPRWWPPAARAAACWRSASNGRVASRGAPDATYSSSVTASSALRRSASDRP</sequence>
<evidence type="ECO:0000256" key="1">
    <source>
        <dbReference type="SAM" id="MobiDB-lite"/>
    </source>
</evidence>